<name>A0ACB9JMI8_9ASTR</name>
<sequence length="1880" mass="214304">MHTRFSGRASPLAFDPEIERTARNNRVLHRSWLTSSSRGVNLNESSSSSSSSSHTHSIQASKMAAPQDQFPHGCYDDYDNNNNHEDYNDGYNEWDDYNNNEGYNEWNDGNYNDGPNGGNGGGYNNNNYQHVRGVDSHFRPTIMNNPSPIISPQHQGQHFEIRPQYLAIIPSFRGVASDEPYTHLQEFSAICSTIGSQGFTTDEVKLYLFQFSLQDKAKQWFTSLPSGSIRTWVEMQQIFLDEYYPMSKTSEARNAIKSFSQHVGEELHEAFTRFKEMLRLCPHHDTPRWELVKIFYDGLIPEDRIFVYTSSGGTFLTHSEDYEWNFLERLSKGSKTQASASRKVKLTAGVKSVGERVHNDRVESLERKLDMICKKMSGTSANVSQVYEVCETCGDIGHIAPNCMMNSGKQEEVRQVYGDKKPFDMSSNNYNPSWRNHPNLRYGNASNQLNPNFQGANQGGQQQQQPPRQQNFQGNYQRGFYNQNKFNQGGQGGSNQRPSQQNFTRNYQQNQNQNQNQLEGNFSQGNDDSVKSQLNEIMGMLKGVVQKQEITDKTVGALSKQMGQLAEGVATRDQGKLPSDTTVNPQHGSSSKNTRNVQINEVRTLRSGKVYKSGDDHPPQFVEGVVEDVVEDSDVESEMESIMNKTQTKQVFENSINEKVLKSDSIIAKEKVVESKSTPFPLALVEPSNKASSSKKGPQSEEMWEIFKQVKINLPLLDAIKQIPSYAKYLKELYTQKRQIKLPKKLDVTTHVNAILTGTLPLKMSDPGAPLISIQVGDLKINRALLDLGASVSILPGSLYDQSDFGPLQRVDTTIVLANLSLKLPRGMVTDVIVKVEDFYYPVDFLVLDYESNCKDRQPNVILGRPFLRTANTQIKCGNGTVDMTFGNRKLRFNVFTNSSNSIVDNECFMADIIDGCVPPHISQGDEDTTMEKCFLYDRYMLEEIKELMEEECKVEAMAITDGRPPWTLQVESLPDHIDSKLKPSLEEPPKVELKELPKHLKYAFLGEKQTLPVIIASNLKINQEDDLLKVLKKHKAAIGWTIEDFKGKSPSIVMHKIITDERVKPSRDAQRRLNPNMREVVKKEVLKWLDAGIVYPISDSMWVSPTQTVPKKAGIHMVHGDNGEQIATRSITGWRVCIDYRKLNSATSKDHFPLPFIDQIVEKLAGQKFYCFLDRYSGYNQILIHPEDQQKTTFTCPYGTFAFRRMPFGLCNAPTTFQRCMMSIFSDMVGESLEIFMDDFSIFGHSFEICLDELEKVLKRCTETNLVLSWEKSHFMVQEGIVLGHAISHRGIEVDRAKVQVISTLPPPSNVKGARSFLGHAGFFRRFIKDFSAISKPLCNLLTKDAPFMFDEACLKAFNVLKQHLVASPILQSPDCKTLSEAQLNYTTTEKELLAVVYALDKFRSYIWGSKVIIYSDHSAVRYLMEKKDAKPRLIRWILLLQEFDFEVRDKKGCENVVVDHLSRIPTLKEDHSRDINESFPDEHLFTVSNLPWYAHIVNFLATGKTPKSWQLRQVKHLRAQAKQYIWDEPDLFKVGADQIIRRCVPNEEIQIGGISKRDEMPMKPILVVEIFDVWGIDFMGPFSNSFGNLFVLVAVDYVSKWIEAIATKTNDHAVVCKFVQQNIFTRFGVPRVIISDGGSHFKHFKLGKLLKQYGVYHRVTNPYHPQTSGQVEVSNRQIKDILQKTVRPDRKDWSLRLNDALWAYWTAFKTSIGTTPYRLVYGKGYHLPVEIAHRALWAVKTMNVDYDDAGHERKLQLCELEELRDEAYECSSTYKARMKAVHDAKLRKKTFQEGQKVWLYNSKVKFFSGKLKSKWLRPFTIIRIGKFGEIEIEAQDGGKKRQVVNGHRLKPFISMVDHTEGKLDVVNFIVDSPTYDTT</sequence>
<dbReference type="Proteomes" id="UP001056120">
    <property type="component" value="Linkage Group LG03"/>
</dbReference>
<comment type="caution">
    <text evidence="1">The sequence shown here is derived from an EMBL/GenBank/DDBJ whole genome shotgun (WGS) entry which is preliminary data.</text>
</comment>
<protein>
    <submittedName>
        <fullName evidence="1">Uncharacterized protein</fullName>
    </submittedName>
</protein>
<organism evidence="1 2">
    <name type="scientific">Smallanthus sonchifolius</name>
    <dbReference type="NCBI Taxonomy" id="185202"/>
    <lineage>
        <taxon>Eukaryota</taxon>
        <taxon>Viridiplantae</taxon>
        <taxon>Streptophyta</taxon>
        <taxon>Embryophyta</taxon>
        <taxon>Tracheophyta</taxon>
        <taxon>Spermatophyta</taxon>
        <taxon>Magnoliopsida</taxon>
        <taxon>eudicotyledons</taxon>
        <taxon>Gunneridae</taxon>
        <taxon>Pentapetalae</taxon>
        <taxon>asterids</taxon>
        <taxon>campanulids</taxon>
        <taxon>Asterales</taxon>
        <taxon>Asteraceae</taxon>
        <taxon>Asteroideae</taxon>
        <taxon>Heliantheae alliance</taxon>
        <taxon>Millerieae</taxon>
        <taxon>Smallanthus</taxon>
    </lineage>
</organism>
<evidence type="ECO:0000313" key="1">
    <source>
        <dbReference type="EMBL" id="KAI3821361.1"/>
    </source>
</evidence>
<accession>A0ACB9JMI8</accession>
<proteinExistence type="predicted"/>
<evidence type="ECO:0000313" key="2">
    <source>
        <dbReference type="Proteomes" id="UP001056120"/>
    </source>
</evidence>
<reference evidence="2" key="1">
    <citation type="journal article" date="2022" name="Mol. Ecol. Resour.">
        <title>The genomes of chicory, endive, great burdock and yacon provide insights into Asteraceae palaeo-polyploidization history and plant inulin production.</title>
        <authorList>
            <person name="Fan W."/>
            <person name="Wang S."/>
            <person name="Wang H."/>
            <person name="Wang A."/>
            <person name="Jiang F."/>
            <person name="Liu H."/>
            <person name="Zhao H."/>
            <person name="Xu D."/>
            <person name="Zhang Y."/>
        </authorList>
    </citation>
    <scope>NUCLEOTIDE SEQUENCE [LARGE SCALE GENOMIC DNA]</scope>
    <source>
        <strain evidence="2">cv. Yunnan</strain>
    </source>
</reference>
<reference evidence="1 2" key="2">
    <citation type="journal article" date="2022" name="Mol. Ecol. Resour.">
        <title>The genomes of chicory, endive, great burdock and yacon provide insights into Asteraceae paleo-polyploidization history and plant inulin production.</title>
        <authorList>
            <person name="Fan W."/>
            <person name="Wang S."/>
            <person name="Wang H."/>
            <person name="Wang A."/>
            <person name="Jiang F."/>
            <person name="Liu H."/>
            <person name="Zhao H."/>
            <person name="Xu D."/>
            <person name="Zhang Y."/>
        </authorList>
    </citation>
    <scope>NUCLEOTIDE SEQUENCE [LARGE SCALE GENOMIC DNA]</scope>
    <source>
        <strain evidence="2">cv. Yunnan</strain>
        <tissue evidence="1">Leaves</tissue>
    </source>
</reference>
<keyword evidence="2" id="KW-1185">Reference proteome</keyword>
<gene>
    <name evidence="1" type="ORF">L1987_08927</name>
</gene>
<dbReference type="EMBL" id="CM042020">
    <property type="protein sequence ID" value="KAI3821361.1"/>
    <property type="molecule type" value="Genomic_DNA"/>
</dbReference>